<keyword evidence="2" id="KW-1185">Reference proteome</keyword>
<protein>
    <submittedName>
        <fullName evidence="1">Uncharacterized protein</fullName>
    </submittedName>
</protein>
<reference evidence="1 2" key="1">
    <citation type="submission" date="2022-01" db="EMBL/GenBank/DDBJ databases">
        <authorList>
            <person name="Xiong W."/>
            <person name="Schranz E."/>
        </authorList>
    </citation>
    <scope>NUCLEOTIDE SEQUENCE [LARGE SCALE GENOMIC DNA]</scope>
</reference>
<evidence type="ECO:0000313" key="2">
    <source>
        <dbReference type="Proteomes" id="UP001157418"/>
    </source>
</evidence>
<name>A0AAU9N1H5_9ASTR</name>
<dbReference type="EMBL" id="CAKMRJ010003334">
    <property type="protein sequence ID" value="CAH1433884.1"/>
    <property type="molecule type" value="Genomic_DNA"/>
</dbReference>
<proteinExistence type="predicted"/>
<evidence type="ECO:0000313" key="1">
    <source>
        <dbReference type="EMBL" id="CAH1433884.1"/>
    </source>
</evidence>
<dbReference type="AlphaFoldDB" id="A0AAU9N1H5"/>
<gene>
    <name evidence="1" type="ORF">LVIROSA_LOCUS20446</name>
</gene>
<sequence length="105" mass="11586">MENFQTTFNSNTTAANESLKSMGSLFKSEKAKLQEIHTGLKTDHEAFQTSISSQITKLQDELAMASKTKDSLALKTEEVTVLSAKLEASKKPVNDLLSEKAFMRS</sequence>
<accession>A0AAU9N1H5</accession>
<comment type="caution">
    <text evidence="1">The sequence shown here is derived from an EMBL/GenBank/DDBJ whole genome shotgun (WGS) entry which is preliminary data.</text>
</comment>
<dbReference type="Proteomes" id="UP001157418">
    <property type="component" value="Unassembled WGS sequence"/>
</dbReference>
<organism evidence="1 2">
    <name type="scientific">Lactuca virosa</name>
    <dbReference type="NCBI Taxonomy" id="75947"/>
    <lineage>
        <taxon>Eukaryota</taxon>
        <taxon>Viridiplantae</taxon>
        <taxon>Streptophyta</taxon>
        <taxon>Embryophyta</taxon>
        <taxon>Tracheophyta</taxon>
        <taxon>Spermatophyta</taxon>
        <taxon>Magnoliopsida</taxon>
        <taxon>eudicotyledons</taxon>
        <taxon>Gunneridae</taxon>
        <taxon>Pentapetalae</taxon>
        <taxon>asterids</taxon>
        <taxon>campanulids</taxon>
        <taxon>Asterales</taxon>
        <taxon>Asteraceae</taxon>
        <taxon>Cichorioideae</taxon>
        <taxon>Cichorieae</taxon>
        <taxon>Lactucinae</taxon>
        <taxon>Lactuca</taxon>
    </lineage>
</organism>